<evidence type="ECO:0008006" key="3">
    <source>
        <dbReference type="Google" id="ProtNLM"/>
    </source>
</evidence>
<proteinExistence type="predicted"/>
<dbReference type="AlphaFoldDB" id="A0A845BFD3"/>
<dbReference type="RefSeq" id="WP_160937167.1">
    <property type="nucleotide sequence ID" value="NZ_SNVJ01000009.1"/>
</dbReference>
<organism evidence="1 2">
    <name type="scientific">Teichococcus coralli</name>
    <dbReference type="NCBI Taxonomy" id="2545983"/>
    <lineage>
        <taxon>Bacteria</taxon>
        <taxon>Pseudomonadati</taxon>
        <taxon>Pseudomonadota</taxon>
        <taxon>Alphaproteobacteria</taxon>
        <taxon>Acetobacterales</taxon>
        <taxon>Roseomonadaceae</taxon>
        <taxon>Roseomonas</taxon>
    </lineage>
</organism>
<evidence type="ECO:0000313" key="1">
    <source>
        <dbReference type="EMBL" id="MXP64037.1"/>
    </source>
</evidence>
<protein>
    <recommendedName>
        <fullName evidence="3">DUF2946 domain-containing protein</fullName>
    </recommendedName>
</protein>
<sequence>MPRSARARLVLRLLAMLLLAQWSGGLLPHLRAMVPVGEAVVICSPEGLHTITLGPDGKPVKPPPALAGCCLLWLGPIAGGDLAPPPALPPPRVVAAPDRGLAATARQLSFLPPPSTRHPRAPPVS</sequence>
<reference evidence="1 2" key="1">
    <citation type="submission" date="2019-03" db="EMBL/GenBank/DDBJ databases">
        <title>Roseomonas sp. a novel Roseomonas species isolated from Sea whip Gorgonian.</title>
        <authorList>
            <person name="Li F."/>
            <person name="Pan X."/>
            <person name="Huang S."/>
            <person name="Li Z."/>
            <person name="Meng B."/>
        </authorList>
    </citation>
    <scope>NUCLEOTIDE SEQUENCE [LARGE SCALE GENOMIC DNA]</scope>
    <source>
        <strain evidence="1 2">M0104</strain>
    </source>
</reference>
<accession>A0A845BFD3</accession>
<gene>
    <name evidence="1" type="ORF">E0493_11850</name>
</gene>
<dbReference type="OrthoDB" id="7285059at2"/>
<comment type="caution">
    <text evidence="1">The sequence shown here is derived from an EMBL/GenBank/DDBJ whole genome shotgun (WGS) entry which is preliminary data.</text>
</comment>
<dbReference type="Proteomes" id="UP000460715">
    <property type="component" value="Unassembled WGS sequence"/>
</dbReference>
<keyword evidence="2" id="KW-1185">Reference proteome</keyword>
<evidence type="ECO:0000313" key="2">
    <source>
        <dbReference type="Proteomes" id="UP000460715"/>
    </source>
</evidence>
<dbReference type="EMBL" id="SNVJ01000009">
    <property type="protein sequence ID" value="MXP64037.1"/>
    <property type="molecule type" value="Genomic_DNA"/>
</dbReference>
<name>A0A845BFD3_9PROT</name>